<evidence type="ECO:0000256" key="2">
    <source>
        <dbReference type="ARBA" id="ARBA00022679"/>
    </source>
</evidence>
<dbReference type="GO" id="GO:0016746">
    <property type="term" value="F:acyltransferase activity"/>
    <property type="evidence" value="ECO:0007669"/>
    <property type="project" value="UniProtKB-KW"/>
</dbReference>
<keyword evidence="2" id="KW-0808">Transferase</keyword>
<dbReference type="PANTHER" id="PTHR10434:SF11">
    <property type="entry name" value="1-ACYL-SN-GLYCEROL-3-PHOSPHATE ACYLTRANSFERASE"/>
    <property type="match status" value="1"/>
</dbReference>
<dbReference type="Pfam" id="PF01553">
    <property type="entry name" value="Acyltransferase"/>
    <property type="match status" value="1"/>
</dbReference>
<sequence>MKLMKKSVVFLFSLYGFILFVVLLLLLIPFFFMASLFGKVRGGNMIYRLCSFWADAWLLMIGIRVPVIHEARNAEQRPCIFVANHISYLDIPMIVKIVREPVRVLGKQEMAKIPVFGFVYRNAVVMVNRKNPEQRMRSVATLKKVLGKEISIFIFPEGTFNETGNPLKDFYDGAFRIALETQTPIQPIIFPDTVKRLHHATVFSLKPGTSRAVYLPMIGAEGHEEEEVAELKQKVYAAMEAALNRYRQNQ</sequence>
<evidence type="ECO:0000256" key="3">
    <source>
        <dbReference type="ARBA" id="ARBA00023315"/>
    </source>
</evidence>
<keyword evidence="4" id="KW-0812">Transmembrane</keyword>
<dbReference type="CDD" id="cd07989">
    <property type="entry name" value="LPLAT_AGPAT-like"/>
    <property type="match status" value="1"/>
</dbReference>
<feature type="domain" description="Phospholipid/glycerol acyltransferase" evidence="5">
    <location>
        <begin position="79"/>
        <end position="193"/>
    </location>
</feature>
<dbReference type="PANTHER" id="PTHR10434">
    <property type="entry name" value="1-ACYL-SN-GLYCEROL-3-PHOSPHATE ACYLTRANSFERASE"/>
    <property type="match status" value="1"/>
</dbReference>
<accession>A0ABR7M3V7</accession>
<dbReference type="SMART" id="SM00563">
    <property type="entry name" value="PlsC"/>
    <property type="match status" value="1"/>
</dbReference>
<evidence type="ECO:0000313" key="7">
    <source>
        <dbReference type="Proteomes" id="UP000765802"/>
    </source>
</evidence>
<evidence type="ECO:0000259" key="5">
    <source>
        <dbReference type="SMART" id="SM00563"/>
    </source>
</evidence>
<keyword evidence="3 6" id="KW-0012">Acyltransferase</keyword>
<evidence type="ECO:0000256" key="4">
    <source>
        <dbReference type="SAM" id="Phobius"/>
    </source>
</evidence>
<comment type="pathway">
    <text evidence="1">Lipid metabolism.</text>
</comment>
<protein>
    <submittedName>
        <fullName evidence="6">Acyl-phosphate glycerol 3-phosphate acyltransferase</fullName>
    </submittedName>
</protein>
<dbReference type="Proteomes" id="UP000765802">
    <property type="component" value="Unassembled WGS sequence"/>
</dbReference>
<dbReference type="RefSeq" id="WP_187254703.1">
    <property type="nucleotide sequence ID" value="NZ_JBHULF010000006.1"/>
</dbReference>
<keyword evidence="4" id="KW-1133">Transmembrane helix</keyword>
<organism evidence="6 7">
    <name type="scientific">Flavihumibacter stibioxidans</name>
    <dbReference type="NCBI Taxonomy" id="1834163"/>
    <lineage>
        <taxon>Bacteria</taxon>
        <taxon>Pseudomonadati</taxon>
        <taxon>Bacteroidota</taxon>
        <taxon>Chitinophagia</taxon>
        <taxon>Chitinophagales</taxon>
        <taxon>Chitinophagaceae</taxon>
        <taxon>Flavihumibacter</taxon>
    </lineage>
</organism>
<gene>
    <name evidence="6" type="ORF">BC349_00015</name>
</gene>
<dbReference type="InterPro" id="IPR002123">
    <property type="entry name" value="Plipid/glycerol_acylTrfase"/>
</dbReference>
<dbReference type="EMBL" id="MBUA01000001">
    <property type="protein sequence ID" value="MBC6489336.1"/>
    <property type="molecule type" value="Genomic_DNA"/>
</dbReference>
<feature type="transmembrane region" description="Helical" evidence="4">
    <location>
        <begin position="12"/>
        <end position="33"/>
    </location>
</feature>
<comment type="caution">
    <text evidence="6">The sequence shown here is derived from an EMBL/GenBank/DDBJ whole genome shotgun (WGS) entry which is preliminary data.</text>
</comment>
<keyword evidence="4" id="KW-0472">Membrane</keyword>
<evidence type="ECO:0000256" key="1">
    <source>
        <dbReference type="ARBA" id="ARBA00005189"/>
    </source>
</evidence>
<proteinExistence type="predicted"/>
<reference evidence="6 7" key="1">
    <citation type="submission" date="2016-07" db="EMBL/GenBank/DDBJ databases">
        <title>Genome analysis of Flavihumibacter stibioxidans YS-17.</title>
        <authorList>
            <person name="Shi K."/>
            <person name="Han Y."/>
            <person name="Wang G."/>
        </authorList>
    </citation>
    <scope>NUCLEOTIDE SEQUENCE [LARGE SCALE GENOMIC DNA]</scope>
    <source>
        <strain evidence="6 7">YS-17</strain>
    </source>
</reference>
<name>A0ABR7M3V7_9BACT</name>
<keyword evidence="7" id="KW-1185">Reference proteome</keyword>
<evidence type="ECO:0000313" key="6">
    <source>
        <dbReference type="EMBL" id="MBC6489336.1"/>
    </source>
</evidence>
<dbReference type="SUPFAM" id="SSF69593">
    <property type="entry name" value="Glycerol-3-phosphate (1)-acyltransferase"/>
    <property type="match status" value="1"/>
</dbReference>